<proteinExistence type="predicted"/>
<geneLocation type="plasmid" evidence="3 4">
    <name>megaplasmid</name>
</geneLocation>
<keyword evidence="1" id="KW-0175">Coiled coil</keyword>
<reference evidence="4" key="1">
    <citation type="journal article" date="2010" name="PLoS ONE">
        <title>The complete genome sequence of Cupriavidus metallidurans strain CH34, a master survivalist in harsh and anthropogenic environments.</title>
        <authorList>
            <person name="Janssen P.J."/>
            <person name="Van Houdt R."/>
            <person name="Moors H."/>
            <person name="Monsieurs P."/>
            <person name="Morin N."/>
            <person name="Michaux A."/>
            <person name="Benotmane M.A."/>
            <person name="Leys N."/>
            <person name="Vallaeys T."/>
            <person name="Lapidus A."/>
            <person name="Monchy S."/>
            <person name="Medigue C."/>
            <person name="Taghavi S."/>
            <person name="McCorkle S."/>
            <person name="Dunn J."/>
            <person name="van der Lelie D."/>
            <person name="Mergeay M."/>
        </authorList>
    </citation>
    <scope>NUCLEOTIDE SEQUENCE [LARGE SCALE GENOMIC DNA]</scope>
    <source>
        <strain evidence="4">ATCC 43123 / DSM 2839 / NBRC 102507 / CH34</strain>
    </source>
</reference>
<feature type="transmembrane region" description="Helical" evidence="2">
    <location>
        <begin position="21"/>
        <end position="40"/>
    </location>
</feature>
<evidence type="ECO:0000313" key="3">
    <source>
        <dbReference type="EMBL" id="ABF11113.1"/>
    </source>
</evidence>
<keyword evidence="2" id="KW-1133">Transmembrane helix</keyword>
<organism evidence="3 4">
    <name type="scientific">Cupriavidus metallidurans (strain ATCC 43123 / DSM 2839 / NBRC 102507 / CH34)</name>
    <name type="common">Ralstonia metallidurans</name>
    <dbReference type="NCBI Taxonomy" id="266264"/>
    <lineage>
        <taxon>Bacteria</taxon>
        <taxon>Pseudomonadati</taxon>
        <taxon>Pseudomonadota</taxon>
        <taxon>Betaproteobacteria</taxon>
        <taxon>Burkholderiales</taxon>
        <taxon>Burkholderiaceae</taxon>
        <taxon>Cupriavidus</taxon>
    </lineage>
</organism>
<keyword evidence="4" id="KW-1185">Reference proteome</keyword>
<dbReference type="KEGG" id="rme:Rmet_4247"/>
<accession>Q1LFG3</accession>
<dbReference type="Proteomes" id="UP000002429">
    <property type="component" value="Plasmid megaplasmid"/>
</dbReference>
<feature type="coiled-coil region" evidence="1">
    <location>
        <begin position="177"/>
        <end position="204"/>
    </location>
</feature>
<dbReference type="AlphaFoldDB" id="Q1LFG3"/>
<protein>
    <recommendedName>
        <fullName evidence="5">Polysaccharide chain length determinant N-terminal domain-containing protein</fullName>
    </recommendedName>
</protein>
<evidence type="ECO:0000313" key="4">
    <source>
        <dbReference type="Proteomes" id="UP000002429"/>
    </source>
</evidence>
<keyword evidence="3" id="KW-0614">Plasmid</keyword>
<sequence length="386" mass="43464">MDWAALTRSVVRWLGANRKPFLLTMSMASLVLFALIFYFLRPYQSEGFLRASRPLTEFNIQRSSFEDKDSFRRYLRANKLTGTPDAQYLTDVTGPQLMTKWVKVVMAYTKEDLRLLADMKAPLDSSILGFTISFRGASPESAAARVRLMGDYLRDAMLRQGLLDVIHQRAGEVRAEKQKLDNKLIGKRAELEEATRKLNALKEIAAKYPEASKYESRQLLSSNTDGSRYLSPVMQLVGVESSIADIRNTLVSLERDAAQNDLRLKFYVGAEKINPSVKSGEELFKDFKDLRAETFKDVRLDDDRVREVVNGIDLLAETLQTKYLVNTRFTSGPSLPDRRSGPGIGLMLAFSLVFGVIFAGVAFVARGWMRGVMRIESLAAPGVRSY</sequence>
<dbReference type="HOGENOM" id="CLU_715467_0_0_4"/>
<feature type="transmembrane region" description="Helical" evidence="2">
    <location>
        <begin position="344"/>
        <end position="365"/>
    </location>
</feature>
<evidence type="ECO:0000256" key="1">
    <source>
        <dbReference type="SAM" id="Coils"/>
    </source>
</evidence>
<keyword evidence="2" id="KW-0472">Membrane</keyword>
<gene>
    <name evidence="3" type="ordered locus">Rmet_4247</name>
</gene>
<dbReference type="EMBL" id="CP000353">
    <property type="protein sequence ID" value="ABF11113.1"/>
    <property type="molecule type" value="Genomic_DNA"/>
</dbReference>
<keyword evidence="2" id="KW-0812">Transmembrane</keyword>
<name>Q1LFG3_CUPMC</name>
<evidence type="ECO:0008006" key="5">
    <source>
        <dbReference type="Google" id="ProtNLM"/>
    </source>
</evidence>
<evidence type="ECO:0000256" key="2">
    <source>
        <dbReference type="SAM" id="Phobius"/>
    </source>
</evidence>
<dbReference type="eggNOG" id="COG3765">
    <property type="taxonomic scope" value="Bacteria"/>
</dbReference>